<name>A0A6J4JPT2_9SPHI</name>
<protein>
    <submittedName>
        <fullName evidence="1">Uncharacterized protein</fullName>
    </submittedName>
</protein>
<sequence length="37" mass="4149">MLALGNIIETELLIFEQQGSIFTHCTFIFACTTDILT</sequence>
<dbReference type="AlphaFoldDB" id="A0A6J4JPT2"/>
<proteinExistence type="predicted"/>
<gene>
    <name evidence="1" type="ORF">AVDCRST_MAG56-3977</name>
</gene>
<reference evidence="1" key="1">
    <citation type="submission" date="2020-02" db="EMBL/GenBank/DDBJ databases">
        <authorList>
            <person name="Meier V. D."/>
        </authorList>
    </citation>
    <scope>NUCLEOTIDE SEQUENCE</scope>
    <source>
        <strain evidence="1">AVDCRST_MAG56</strain>
    </source>
</reference>
<organism evidence="1">
    <name type="scientific">uncultured Cytophagales bacterium</name>
    <dbReference type="NCBI Taxonomy" id="158755"/>
    <lineage>
        <taxon>Bacteria</taxon>
        <taxon>Pseudomonadati</taxon>
        <taxon>Bacteroidota</taxon>
        <taxon>Sphingobacteriia</taxon>
        <taxon>Sphingobacteriales</taxon>
        <taxon>environmental samples</taxon>
    </lineage>
</organism>
<accession>A0A6J4JPT2</accession>
<dbReference type="EMBL" id="CADCTQ010000334">
    <property type="protein sequence ID" value="CAA9284248.1"/>
    <property type="molecule type" value="Genomic_DNA"/>
</dbReference>
<evidence type="ECO:0000313" key="1">
    <source>
        <dbReference type="EMBL" id="CAA9284248.1"/>
    </source>
</evidence>